<dbReference type="Gene3D" id="1.50.10.20">
    <property type="match status" value="1"/>
</dbReference>
<dbReference type="InterPro" id="IPR041462">
    <property type="entry name" value="Bact_A2M_MG6"/>
</dbReference>
<dbReference type="InterPro" id="IPR008930">
    <property type="entry name" value="Terpenoid_cyclase/PrenylTrfase"/>
</dbReference>
<dbReference type="Proteomes" id="UP000239872">
    <property type="component" value="Unassembled WGS sequence"/>
</dbReference>
<comment type="similarity">
    <text evidence="1">Belongs to the protease inhibitor I39 (alpha-2-macroglobulin) family. Bacterial alpha-2-macroglobulin subfamily.</text>
</comment>
<dbReference type="SUPFAM" id="SSF48239">
    <property type="entry name" value="Terpenoid cyclases/Protein prenyltransferases"/>
    <property type="match status" value="1"/>
</dbReference>
<evidence type="ECO:0000256" key="2">
    <source>
        <dbReference type="ARBA" id="ARBA00022729"/>
    </source>
</evidence>
<evidence type="ECO:0000313" key="6">
    <source>
        <dbReference type="Proteomes" id="UP000239872"/>
    </source>
</evidence>
<reference evidence="5 6" key="1">
    <citation type="submission" date="2018-01" db="EMBL/GenBank/DDBJ databases">
        <title>A novel member of the phylum Bacteroidetes isolated from glacier ice.</title>
        <authorList>
            <person name="Liu Q."/>
            <person name="Xin Y.-H."/>
        </authorList>
    </citation>
    <scope>NUCLEOTIDE SEQUENCE [LARGE SCALE GENOMIC DNA]</scope>
    <source>
        <strain evidence="5 6">RB1R16</strain>
    </source>
</reference>
<dbReference type="EMBL" id="PPSL01000004">
    <property type="protein sequence ID" value="PQJ10072.1"/>
    <property type="molecule type" value="Genomic_DNA"/>
</dbReference>
<evidence type="ECO:0000259" key="4">
    <source>
        <dbReference type="SMART" id="SM01360"/>
    </source>
</evidence>
<dbReference type="SMART" id="SM01360">
    <property type="entry name" value="A2M"/>
    <property type="match status" value="1"/>
</dbReference>
<dbReference type="Pfam" id="PF17972">
    <property type="entry name" value="bMG5"/>
    <property type="match status" value="1"/>
</dbReference>
<dbReference type="GO" id="GO:0004866">
    <property type="term" value="F:endopeptidase inhibitor activity"/>
    <property type="evidence" value="ECO:0007669"/>
    <property type="project" value="InterPro"/>
</dbReference>
<dbReference type="InterPro" id="IPR051802">
    <property type="entry name" value="YfhM-like"/>
</dbReference>
<dbReference type="Pfam" id="PF01835">
    <property type="entry name" value="MG2"/>
    <property type="match status" value="1"/>
</dbReference>
<dbReference type="Pfam" id="PF11974">
    <property type="entry name" value="bMG3"/>
    <property type="match status" value="1"/>
</dbReference>
<dbReference type="CDD" id="cd02891">
    <property type="entry name" value="A2M_like"/>
    <property type="match status" value="1"/>
</dbReference>
<feature type="domain" description="Alpha-2-macroglobulin" evidence="4">
    <location>
        <begin position="1131"/>
        <end position="1219"/>
    </location>
</feature>
<dbReference type="InterPro" id="IPR011625">
    <property type="entry name" value="A2M_N_BRD"/>
</dbReference>
<evidence type="ECO:0000256" key="1">
    <source>
        <dbReference type="ARBA" id="ARBA00010556"/>
    </source>
</evidence>
<dbReference type="PANTHER" id="PTHR40094:SF1">
    <property type="entry name" value="UBIQUITIN DOMAIN-CONTAINING PROTEIN"/>
    <property type="match status" value="1"/>
</dbReference>
<dbReference type="InterPro" id="IPR021868">
    <property type="entry name" value="Alpha_2_Macroglob_MG3"/>
</dbReference>
<dbReference type="InterPro" id="IPR041203">
    <property type="entry name" value="Bact_A2M_MG5"/>
</dbReference>
<evidence type="ECO:0008006" key="7">
    <source>
        <dbReference type="Google" id="ProtNLM"/>
    </source>
</evidence>
<dbReference type="SMART" id="SM01419">
    <property type="entry name" value="Thiol-ester_cl"/>
    <property type="match status" value="1"/>
</dbReference>
<accession>A0A2S7ST09</accession>
<protein>
    <recommendedName>
        <fullName evidence="7">Alpha-2-macroglobulin</fullName>
    </recommendedName>
</protein>
<name>A0A2S7ST09_9BACT</name>
<evidence type="ECO:0000259" key="3">
    <source>
        <dbReference type="SMART" id="SM01359"/>
    </source>
</evidence>
<dbReference type="Pfam" id="PF13205">
    <property type="entry name" value="Big_5"/>
    <property type="match status" value="1"/>
</dbReference>
<organism evidence="5 6">
    <name type="scientific">Flavipsychrobacter stenotrophus</name>
    <dbReference type="NCBI Taxonomy" id="2077091"/>
    <lineage>
        <taxon>Bacteria</taxon>
        <taxon>Pseudomonadati</taxon>
        <taxon>Bacteroidota</taxon>
        <taxon>Chitinophagia</taxon>
        <taxon>Chitinophagales</taxon>
        <taxon>Chitinophagaceae</taxon>
        <taxon>Flavipsychrobacter</taxon>
    </lineage>
</organism>
<dbReference type="InterPro" id="IPR041246">
    <property type="entry name" value="Bact_MG10"/>
</dbReference>
<dbReference type="InterPro" id="IPR002890">
    <property type="entry name" value="MG2"/>
</dbReference>
<dbReference type="Gene3D" id="2.60.40.1930">
    <property type="match status" value="1"/>
</dbReference>
<proteinExistence type="inferred from homology"/>
<dbReference type="SMART" id="SM01359">
    <property type="entry name" value="A2M_N_2"/>
    <property type="match status" value="1"/>
</dbReference>
<dbReference type="Pfam" id="PF07703">
    <property type="entry name" value="A2M_BRD"/>
    <property type="match status" value="1"/>
</dbReference>
<evidence type="ECO:0000313" key="5">
    <source>
        <dbReference type="EMBL" id="PQJ10072.1"/>
    </source>
</evidence>
<dbReference type="GO" id="GO:0005615">
    <property type="term" value="C:extracellular space"/>
    <property type="evidence" value="ECO:0007669"/>
    <property type="project" value="InterPro"/>
</dbReference>
<dbReference type="InterPro" id="IPR032812">
    <property type="entry name" value="SbsA_Ig"/>
</dbReference>
<dbReference type="Pfam" id="PF07678">
    <property type="entry name" value="TED_complement"/>
    <property type="match status" value="1"/>
</dbReference>
<keyword evidence="6" id="KW-1185">Reference proteome</keyword>
<dbReference type="Pfam" id="PF17973">
    <property type="entry name" value="bMG10"/>
    <property type="match status" value="1"/>
</dbReference>
<dbReference type="InterPro" id="IPR011626">
    <property type="entry name" value="Alpha-macroglobulin_TED"/>
</dbReference>
<feature type="domain" description="Alpha-2-macroglobulin bait region" evidence="3">
    <location>
        <begin position="929"/>
        <end position="1067"/>
    </location>
</feature>
<dbReference type="Pfam" id="PF00207">
    <property type="entry name" value="A2M"/>
    <property type="match status" value="1"/>
</dbReference>
<dbReference type="RefSeq" id="WP_105040081.1">
    <property type="nucleotide sequence ID" value="NZ_PPSL01000004.1"/>
</dbReference>
<dbReference type="Pfam" id="PF17962">
    <property type="entry name" value="bMG6"/>
    <property type="match status" value="1"/>
</dbReference>
<dbReference type="PANTHER" id="PTHR40094">
    <property type="entry name" value="ALPHA-2-MACROGLOBULIN HOMOLOG"/>
    <property type="match status" value="1"/>
</dbReference>
<dbReference type="PROSITE" id="PS51257">
    <property type="entry name" value="PROKAR_LIPOPROTEIN"/>
    <property type="match status" value="1"/>
</dbReference>
<keyword evidence="2" id="KW-0732">Signal</keyword>
<dbReference type="Gene3D" id="2.60.40.3710">
    <property type="match status" value="1"/>
</dbReference>
<comment type="caution">
    <text evidence="5">The sequence shown here is derived from an EMBL/GenBank/DDBJ whole genome shotgun (WGS) entry which is preliminary data.</text>
</comment>
<dbReference type="InterPro" id="IPR001599">
    <property type="entry name" value="Macroglobln_a2"/>
</dbReference>
<dbReference type="InterPro" id="IPR047565">
    <property type="entry name" value="Alpha-macroglob_thiol-ester_cl"/>
</dbReference>
<gene>
    <name evidence="5" type="ORF">CJD36_015345</name>
</gene>
<dbReference type="OrthoDB" id="9767116at2"/>
<sequence length="1796" mass="199944">MKPGQRQIIAGISCLFVCVLLYACKTSKFDLQVTKNFETEIEQQQNLEFTFSKDIYPDSLLNRWDTAAFVEITPKVKGKFKWNSSNMLSFSPAEGFTPGTEYTAKLTKEIVRYSKTKLSFDDAPIHFHTAELRVTEAHVSWMRGTNVANIMVQLDMSFNYEVNLGEVVNRLRLNSGGNNVTINTANTGNGKTLSVQFMPVNDKDEETPLKVQLDKGIPIVGAKYTSLKDTAFTVGIPSRYNLTVTGIVAQHTGTEGIITVSTSQPVVETNLKNMISMSPAVDFDVTVCDGGFIVSGAKLIASQLYTMTIKTGIEGSFGGKMKSDHTEQIAFGKLHPSISFVNTKGMYLSSAGYKNLLLNIVNVPTVEVCVIKVYENNLEAFMRTDKDYNYHYDEKDDEGTSYQFYQTENLGDTIFHQTYETAKLPAQNAARLLHLDFEDRVKGYNGVYVVMVRSKEQNWIQESKIIAISDIGIIVKEEKDNIYVFTNSIRTAAAMPGVNVSFISSNNQKLATVTTDADGVAIFKNISQSSPGFKVAMVTARKGDEFSFVWFSKTQIGTSRFDVGGRNPNETGLIAMIYPERNIYRPGETIHVSTIVRSEQWQQQTEVPVKLKLSMPNGKEFATVQKILNEQGSCEAQFPTPPTAITGNYLLEVFTGNNVLLNSYNISVEEFMPDRMKVGVTTPKKEYAPGENVVAQIQADNLFGTPAAGRNYSCEMNLAKTTFPSEKYPDYNFELRNDFNFNTDIRQGKTDDRGGATETFKLDANLTNSGILNGNIMATVFDETGRPVHRYEHFTVYAQSVYAGVKCDQEYITTRLPVKMGLIALDKREVPQNATAVVSVIKKEWHTVIQQNGNGYRYVSANEDKQISTQVVQISGTNAAYTFTPQQSGEYEVRVAINGSNTYVAKTLYAYGWNDAQYSSFEVNNEGNVEIKTDKKEYNTGETVKALFTAPFEGKMLVTIERDHIIKYYYLNTKNKSAALSFPVDDASLPNVYITATLFRPMDGSDMPLTVGHGFKNVRVTNKTYNIPVTITIAEKSRSRTRQTINIKTAPGAFVTVAAVDEGILQVKNFATPDPYDYFYQKVTLSINSYDIYPWLLPEIKTRQSSTGGDGAESNSGRVNPMFVNRVKNVSFWSGILQADSRGNVKYDIDIPQFSGDIRVMALAYKNKSFGSQDKHMKVADPIVISTALPRFLTPKDDVTMSVSMSNTTGNTATAYVTVQTSGPLGVQGSATQTVQIPANREGRAIYNIVAQPSIGVGKVTVTVKAFNETFTNETDISIRPPASLQKLTGYGVAGENRTTPIDITNKFIPTSVAGKLIVSKSPLTQFSKHLEDLVRYPYGCVEQTVSAAFPQLYYADLVKGMNNGTNTELNPASNVQQAIIKLQSMQQGDGGMSYWPEGGGESWWGSIYACHFMLEAKKAGFDVNAHTLQRLQEYMKYRMYKKETVTFYYNGTAKKEVAPEEIAYSLYVLAMAGQSQQSDMNYYKAHQELLTLDSKYMLAAAYALSGQPSQAKGVMPPAFTGEIPNHTFGGSFNSQIRDEALSLLVMLDIDPNNRQVGILARQLSEQLRKERYLSTQENSFSMLALGKIMKIANQTTATATVTANNKSVGTTTGQPLNVNMKAFANAAMNVQVKGNGGYYYFWELNGITADGSYKEEDNFIKVRRTYYDRQGRETKTFKQNDLIVIRISIEGQYDTKVENVAITDMLPAGFEVENTLLNEMPKMEWIKEPAKADYMDIRDDRINMFTTVERKRKDFYYMVRAVSPGTFQLGPVQADAMYDGNYHSYNGAGIIKVTN</sequence>